<accession>A0ABW1GA58</accession>
<dbReference type="Proteomes" id="UP001596174">
    <property type="component" value="Unassembled WGS sequence"/>
</dbReference>
<evidence type="ECO:0000313" key="2">
    <source>
        <dbReference type="EMBL" id="MFC5911684.1"/>
    </source>
</evidence>
<protein>
    <recommendedName>
        <fullName evidence="4">TIGR04222 domain-containing membrane protein</fullName>
    </recommendedName>
</protein>
<reference evidence="3" key="1">
    <citation type="journal article" date="2019" name="Int. J. Syst. Evol. Microbiol.">
        <title>The Global Catalogue of Microorganisms (GCM) 10K type strain sequencing project: providing services to taxonomists for standard genome sequencing and annotation.</title>
        <authorList>
            <consortium name="The Broad Institute Genomics Platform"/>
            <consortium name="The Broad Institute Genome Sequencing Center for Infectious Disease"/>
            <person name="Wu L."/>
            <person name="Ma J."/>
        </authorList>
    </citation>
    <scope>NUCLEOTIDE SEQUENCE [LARGE SCALE GENOMIC DNA]</scope>
    <source>
        <strain evidence="3">JCM 4816</strain>
    </source>
</reference>
<keyword evidence="1" id="KW-0812">Transmembrane</keyword>
<evidence type="ECO:0000256" key="1">
    <source>
        <dbReference type="SAM" id="Phobius"/>
    </source>
</evidence>
<name>A0ABW1GA58_9ACTN</name>
<dbReference type="RefSeq" id="WP_380591087.1">
    <property type="nucleotide sequence ID" value="NZ_JBHSQJ010000206.1"/>
</dbReference>
<proteinExistence type="predicted"/>
<dbReference type="PANTHER" id="PTHR35007">
    <property type="entry name" value="INTEGRAL MEMBRANE PROTEIN-RELATED"/>
    <property type="match status" value="1"/>
</dbReference>
<feature type="transmembrane region" description="Helical" evidence="1">
    <location>
        <begin position="6"/>
        <end position="25"/>
    </location>
</feature>
<gene>
    <name evidence="2" type="ORF">ACFP3V_31330</name>
</gene>
<dbReference type="EMBL" id="JBHSQJ010000206">
    <property type="protein sequence ID" value="MFC5911684.1"/>
    <property type="molecule type" value="Genomic_DNA"/>
</dbReference>
<evidence type="ECO:0008006" key="4">
    <source>
        <dbReference type="Google" id="ProtNLM"/>
    </source>
</evidence>
<comment type="caution">
    <text evidence="2">The sequence shown here is derived from an EMBL/GenBank/DDBJ whole genome shotgun (WGS) entry which is preliminary data.</text>
</comment>
<dbReference type="PANTHER" id="PTHR35007:SF1">
    <property type="entry name" value="PILUS ASSEMBLY PROTEIN"/>
    <property type="match status" value="1"/>
</dbReference>
<feature type="non-terminal residue" evidence="2">
    <location>
        <position position="226"/>
    </location>
</feature>
<sequence>MIGVVPVLLAGGAVGAGVVMAVAGLSRGRPDVADVLARMDAGRLATIAPRHETAAGVSVLDRIGAKALAQFGEQALRIPRRELDILRESPARFVGRKVALALYGLALPTIAVALLALAGVQVPFAIPGFAALVAAGVFWFVPDLNVRGRAKEARIEFRVAVASYLELVSLERAADAGPTEALKRAAAVGDGWVFERIRDALQRSELGGIAPWEVSAYAFSCSAPYG</sequence>
<keyword evidence="1" id="KW-1133">Transmembrane helix</keyword>
<organism evidence="2 3">
    <name type="scientific">Streptacidiphilus monticola</name>
    <dbReference type="NCBI Taxonomy" id="2161674"/>
    <lineage>
        <taxon>Bacteria</taxon>
        <taxon>Bacillati</taxon>
        <taxon>Actinomycetota</taxon>
        <taxon>Actinomycetes</taxon>
        <taxon>Kitasatosporales</taxon>
        <taxon>Streptomycetaceae</taxon>
        <taxon>Streptacidiphilus</taxon>
    </lineage>
</organism>
<keyword evidence="3" id="KW-1185">Reference proteome</keyword>
<evidence type="ECO:0000313" key="3">
    <source>
        <dbReference type="Proteomes" id="UP001596174"/>
    </source>
</evidence>
<feature type="transmembrane region" description="Helical" evidence="1">
    <location>
        <begin position="98"/>
        <end position="118"/>
    </location>
</feature>
<feature type="transmembrane region" description="Helical" evidence="1">
    <location>
        <begin position="124"/>
        <end position="141"/>
    </location>
</feature>
<keyword evidence="1" id="KW-0472">Membrane</keyword>